<dbReference type="AlphaFoldDB" id="A0A1I4V4B8"/>
<keyword evidence="1" id="KW-0812">Transmembrane</keyword>
<protein>
    <submittedName>
        <fullName evidence="2">Putative membrane protein</fullName>
    </submittedName>
</protein>
<keyword evidence="3" id="KW-1185">Reference proteome</keyword>
<dbReference type="RefSeq" id="WP_092874744.1">
    <property type="nucleotide sequence ID" value="NZ_FOVC01000001.1"/>
</dbReference>
<keyword evidence="1" id="KW-1133">Transmembrane helix</keyword>
<evidence type="ECO:0000256" key="1">
    <source>
        <dbReference type="SAM" id="Phobius"/>
    </source>
</evidence>
<dbReference type="Proteomes" id="UP000242222">
    <property type="component" value="Unassembled WGS sequence"/>
</dbReference>
<feature type="transmembrane region" description="Helical" evidence="1">
    <location>
        <begin position="15"/>
        <end position="32"/>
    </location>
</feature>
<accession>A0A1I4V4B8</accession>
<feature type="transmembrane region" description="Helical" evidence="1">
    <location>
        <begin position="141"/>
        <end position="162"/>
    </location>
</feature>
<organism evidence="2 3">
    <name type="scientific">Izhakiella capsodis</name>
    <dbReference type="NCBI Taxonomy" id="1367852"/>
    <lineage>
        <taxon>Bacteria</taxon>
        <taxon>Pseudomonadati</taxon>
        <taxon>Pseudomonadota</taxon>
        <taxon>Gammaproteobacteria</taxon>
        <taxon>Enterobacterales</taxon>
        <taxon>Erwiniaceae</taxon>
        <taxon>Izhakiella</taxon>
    </lineage>
</organism>
<dbReference type="Pfam" id="PF07274">
    <property type="entry name" value="DUF1440"/>
    <property type="match status" value="1"/>
</dbReference>
<gene>
    <name evidence="2" type="ORF">SAMN05216516_101540</name>
</gene>
<feature type="transmembrane region" description="Helical" evidence="1">
    <location>
        <begin position="73"/>
        <end position="96"/>
    </location>
</feature>
<reference evidence="3" key="1">
    <citation type="submission" date="2016-10" db="EMBL/GenBank/DDBJ databases">
        <authorList>
            <person name="Varghese N."/>
            <person name="Submissions S."/>
        </authorList>
    </citation>
    <scope>NUCLEOTIDE SEQUENCE [LARGE SCALE GENOMIC DNA]</scope>
    <source>
        <strain evidence="3">N6PO6</strain>
    </source>
</reference>
<evidence type="ECO:0000313" key="3">
    <source>
        <dbReference type="Proteomes" id="UP000242222"/>
    </source>
</evidence>
<dbReference type="STRING" id="1367852.SAMN05216516_101540"/>
<sequence length="171" mass="19210">MLNIFETTAKKERKFVSAFFIGIITGIISAFIKSGTEDILPPRTPDRIAPPVKVLDDLGIDWHNLAYHYSDQIVYWGGNVVHILFSVAAAVFYCMFAEIFPRIKLLQGIIFGLFFAVACHGIILPALNLSPGLSHLPFDEVLSEILGTCLWAWSIELLRISLRQKFTRTKA</sequence>
<dbReference type="OrthoDB" id="1629003at2"/>
<proteinExistence type="predicted"/>
<evidence type="ECO:0000313" key="2">
    <source>
        <dbReference type="EMBL" id="SFM96015.1"/>
    </source>
</evidence>
<dbReference type="InterPro" id="IPR009898">
    <property type="entry name" value="DUF1440"/>
</dbReference>
<name>A0A1I4V4B8_9GAMM</name>
<feature type="transmembrane region" description="Helical" evidence="1">
    <location>
        <begin position="108"/>
        <end position="129"/>
    </location>
</feature>
<keyword evidence="1" id="KW-0472">Membrane</keyword>
<dbReference type="EMBL" id="FOVC01000001">
    <property type="protein sequence ID" value="SFM96015.1"/>
    <property type="molecule type" value="Genomic_DNA"/>
</dbReference>